<dbReference type="InterPro" id="IPR055128">
    <property type="entry name" value="HypF_C_2"/>
</dbReference>
<evidence type="ECO:0000313" key="3">
    <source>
        <dbReference type="Proteomes" id="UP000037020"/>
    </source>
</evidence>
<feature type="non-terminal residue" evidence="2">
    <location>
        <position position="202"/>
    </location>
</feature>
<dbReference type="PANTHER" id="PTHR42959">
    <property type="entry name" value="CARBAMOYLTRANSFERASE"/>
    <property type="match status" value="1"/>
</dbReference>
<gene>
    <name evidence="2" type="ORF">ADK38_25335</name>
</gene>
<keyword evidence="3" id="KW-1185">Reference proteome</keyword>
<organism evidence="2 3">
    <name type="scientific">Streptomyces varsoviensis</name>
    <dbReference type="NCBI Taxonomy" id="67373"/>
    <lineage>
        <taxon>Bacteria</taxon>
        <taxon>Bacillati</taxon>
        <taxon>Actinomycetota</taxon>
        <taxon>Actinomycetes</taxon>
        <taxon>Kitasatosporales</taxon>
        <taxon>Streptomycetaceae</taxon>
        <taxon>Streptomyces</taxon>
    </lineage>
</organism>
<dbReference type="EMBL" id="LGUT01002224">
    <property type="protein sequence ID" value="KOG87457.1"/>
    <property type="molecule type" value="Genomic_DNA"/>
</dbReference>
<evidence type="ECO:0000259" key="1">
    <source>
        <dbReference type="Pfam" id="PF22521"/>
    </source>
</evidence>
<accession>A0ABR5J289</accession>
<sequence length="202" mass="21251">VGRFATAPLPGGDAAVRHPTRMALGYLHGLEPLGTPPVSPELARRFAEGLDPREAATVRTMVRRRLNCPRASSAGRLFDAVAALLGLADHITYEGQAAAALENAAGTARHASLPWRLAHAEGLWIYDPAPTLTALLERLADGAAVPVLAAAFHTTIAEVTVALAERAVADGAPRTVCLGGGCFVNRRLLTDVSRLLRAQGMR</sequence>
<dbReference type="Gene3D" id="3.30.420.40">
    <property type="match status" value="1"/>
</dbReference>
<reference evidence="2 3" key="1">
    <citation type="submission" date="2015-07" db="EMBL/GenBank/DDBJ databases">
        <authorList>
            <person name="Ju K.-S."/>
            <person name="Doroghazi J.R."/>
            <person name="Metcalf W.W."/>
        </authorList>
    </citation>
    <scope>NUCLEOTIDE SEQUENCE [LARGE SCALE GENOMIC DNA]</scope>
    <source>
        <strain evidence="2 3">NRRL B-3589</strain>
    </source>
</reference>
<name>A0ABR5J289_9ACTN</name>
<dbReference type="Pfam" id="PF22521">
    <property type="entry name" value="HypF_C_2"/>
    <property type="match status" value="1"/>
</dbReference>
<proteinExistence type="predicted"/>
<protein>
    <submittedName>
        <fullName evidence="2">(NiFe) hydrogenase maturation protein HypF</fullName>
    </submittedName>
</protein>
<dbReference type="InterPro" id="IPR051060">
    <property type="entry name" value="Carbamoyltrans_HypF-like"/>
</dbReference>
<dbReference type="PANTHER" id="PTHR42959:SF1">
    <property type="entry name" value="CARBAMOYLTRANSFERASE HYPF"/>
    <property type="match status" value="1"/>
</dbReference>
<evidence type="ECO:0000313" key="2">
    <source>
        <dbReference type="EMBL" id="KOG87457.1"/>
    </source>
</evidence>
<dbReference type="Proteomes" id="UP000037020">
    <property type="component" value="Unassembled WGS sequence"/>
</dbReference>
<comment type="caution">
    <text evidence="2">The sequence shown here is derived from an EMBL/GenBank/DDBJ whole genome shotgun (WGS) entry which is preliminary data.</text>
</comment>
<feature type="domain" description="Carbamoyltransferase Kae1-like" evidence="1">
    <location>
        <begin position="1"/>
        <end position="201"/>
    </location>
</feature>
<feature type="non-terminal residue" evidence="2">
    <location>
        <position position="1"/>
    </location>
</feature>